<dbReference type="Gene3D" id="3.40.50.150">
    <property type="entry name" value="Vaccinia Virus protein VP39"/>
    <property type="match status" value="1"/>
</dbReference>
<evidence type="ECO:0000256" key="2">
    <source>
        <dbReference type="ARBA" id="ARBA00022603"/>
    </source>
</evidence>
<evidence type="ECO:0000256" key="4">
    <source>
        <dbReference type="ARBA" id="ARBA00022691"/>
    </source>
</evidence>
<keyword evidence="5" id="KW-0680">Restriction system</keyword>
<dbReference type="EC" id="2.1.1.37" evidence="1"/>
<comment type="catalytic activity">
    <reaction evidence="6">
        <text>a 2'-deoxycytidine in DNA + S-adenosyl-L-methionine = a 5-methyl-2'-deoxycytidine in DNA + S-adenosyl-L-homocysteine + H(+)</text>
        <dbReference type="Rhea" id="RHEA:13681"/>
        <dbReference type="Rhea" id="RHEA-COMP:11369"/>
        <dbReference type="Rhea" id="RHEA-COMP:11370"/>
        <dbReference type="ChEBI" id="CHEBI:15378"/>
        <dbReference type="ChEBI" id="CHEBI:57856"/>
        <dbReference type="ChEBI" id="CHEBI:59789"/>
        <dbReference type="ChEBI" id="CHEBI:85452"/>
        <dbReference type="ChEBI" id="CHEBI:85454"/>
        <dbReference type="EC" id="2.1.1.37"/>
    </reaction>
</comment>
<evidence type="ECO:0000256" key="3">
    <source>
        <dbReference type="ARBA" id="ARBA00022679"/>
    </source>
</evidence>
<reference evidence="8 9" key="1">
    <citation type="submission" date="2020-06" db="EMBL/GenBank/DDBJ databases">
        <title>Oricola thermophila sp. nov. isolated from a tidal sediments.</title>
        <authorList>
            <person name="Kwon K.K."/>
            <person name="Yang S.-H."/>
            <person name="Park M.-J."/>
        </authorList>
    </citation>
    <scope>NUCLEOTIDE SEQUENCE [LARGE SCALE GENOMIC DNA]</scope>
    <source>
        <strain evidence="8 9">MEBiC13590</strain>
    </source>
</reference>
<dbReference type="Gene3D" id="3.90.120.10">
    <property type="entry name" value="DNA Methylase, subunit A, domain 2"/>
    <property type="match status" value="1"/>
</dbReference>
<dbReference type="InterPro" id="IPR050390">
    <property type="entry name" value="C5-Methyltransferase"/>
</dbReference>
<dbReference type="Pfam" id="PF00145">
    <property type="entry name" value="DNA_methylase"/>
    <property type="match status" value="2"/>
</dbReference>
<keyword evidence="2 7" id="KW-0489">Methyltransferase</keyword>
<dbReference type="EMBL" id="CP054836">
    <property type="protein sequence ID" value="QKV20273.1"/>
    <property type="molecule type" value="Genomic_DNA"/>
</dbReference>
<feature type="active site" evidence="7">
    <location>
        <position position="80"/>
    </location>
</feature>
<dbReference type="RefSeq" id="WP_175278164.1">
    <property type="nucleotide sequence ID" value="NZ_CP054836.1"/>
</dbReference>
<keyword evidence="9" id="KW-1185">Reference proteome</keyword>
<dbReference type="PANTHER" id="PTHR10629:SF52">
    <property type="entry name" value="DNA (CYTOSINE-5)-METHYLTRANSFERASE 1"/>
    <property type="match status" value="1"/>
</dbReference>
<dbReference type="InterPro" id="IPR001525">
    <property type="entry name" value="C5_MeTfrase"/>
</dbReference>
<dbReference type="PRINTS" id="PR00105">
    <property type="entry name" value="C5METTRFRASE"/>
</dbReference>
<organism evidence="8 9">
    <name type="scientific">Oricola thermophila</name>
    <dbReference type="NCBI Taxonomy" id="2742145"/>
    <lineage>
        <taxon>Bacteria</taxon>
        <taxon>Pseudomonadati</taxon>
        <taxon>Pseudomonadota</taxon>
        <taxon>Alphaproteobacteria</taxon>
        <taxon>Hyphomicrobiales</taxon>
        <taxon>Ahrensiaceae</taxon>
        <taxon>Oricola</taxon>
    </lineage>
</organism>
<keyword evidence="4 7" id="KW-0949">S-adenosyl-L-methionine</keyword>
<dbReference type="PANTHER" id="PTHR10629">
    <property type="entry name" value="CYTOSINE-SPECIFIC METHYLTRANSFERASE"/>
    <property type="match status" value="1"/>
</dbReference>
<evidence type="ECO:0000313" key="8">
    <source>
        <dbReference type="EMBL" id="QKV20273.1"/>
    </source>
</evidence>
<dbReference type="GO" id="GO:0044027">
    <property type="term" value="P:negative regulation of gene expression via chromosomal CpG island methylation"/>
    <property type="evidence" value="ECO:0007669"/>
    <property type="project" value="TreeGrafter"/>
</dbReference>
<evidence type="ECO:0000256" key="7">
    <source>
        <dbReference type="PROSITE-ProRule" id="PRU01016"/>
    </source>
</evidence>
<keyword evidence="3 7" id="KW-0808">Transferase</keyword>
<accession>A0A6N1VIL2</accession>
<dbReference type="PROSITE" id="PS51679">
    <property type="entry name" value="SAM_MT_C5"/>
    <property type="match status" value="1"/>
</dbReference>
<dbReference type="AlphaFoldDB" id="A0A6N1VIL2"/>
<dbReference type="KEGG" id="orm:HTY61_18340"/>
<dbReference type="GO" id="GO:0009307">
    <property type="term" value="P:DNA restriction-modification system"/>
    <property type="evidence" value="ECO:0007669"/>
    <property type="project" value="UniProtKB-KW"/>
</dbReference>
<dbReference type="GO" id="GO:0003677">
    <property type="term" value="F:DNA binding"/>
    <property type="evidence" value="ECO:0007669"/>
    <property type="project" value="TreeGrafter"/>
</dbReference>
<evidence type="ECO:0000256" key="1">
    <source>
        <dbReference type="ARBA" id="ARBA00011975"/>
    </source>
</evidence>
<proteinExistence type="inferred from homology"/>
<name>A0A6N1VIL2_9HYPH</name>
<evidence type="ECO:0000313" key="9">
    <source>
        <dbReference type="Proteomes" id="UP000509367"/>
    </source>
</evidence>
<evidence type="ECO:0000256" key="6">
    <source>
        <dbReference type="ARBA" id="ARBA00047422"/>
    </source>
</evidence>
<dbReference type="GO" id="GO:0032259">
    <property type="term" value="P:methylation"/>
    <property type="evidence" value="ECO:0007669"/>
    <property type="project" value="UniProtKB-KW"/>
</dbReference>
<comment type="similarity">
    <text evidence="7">Belongs to the class I-like SAM-binding methyltransferase superfamily. C5-methyltransferase family.</text>
</comment>
<dbReference type="SUPFAM" id="SSF53335">
    <property type="entry name" value="S-adenosyl-L-methionine-dependent methyltransferases"/>
    <property type="match status" value="1"/>
</dbReference>
<dbReference type="InterPro" id="IPR029063">
    <property type="entry name" value="SAM-dependent_MTases_sf"/>
</dbReference>
<evidence type="ECO:0000256" key="5">
    <source>
        <dbReference type="ARBA" id="ARBA00022747"/>
    </source>
</evidence>
<gene>
    <name evidence="8" type="ORF">HTY61_18340</name>
</gene>
<dbReference type="Proteomes" id="UP000509367">
    <property type="component" value="Chromosome"/>
</dbReference>
<protein>
    <recommendedName>
        <fullName evidence="1">DNA (cytosine-5-)-methyltransferase</fullName>
        <ecNumber evidence="1">2.1.1.37</ecNumber>
    </recommendedName>
</protein>
<dbReference type="REBASE" id="399669">
    <property type="entry name" value="M.Osp13590ORF18340P"/>
</dbReference>
<sequence>MMDDYLIVDSFAGGGGASTGIEMALGRSPDVAINHDPVALAMHAANHPECDHLPENVWQVDLDRYARGRPIGLLWASPDCRHFSKARGGAPTSVSVRGLAWTIVKFVWQLKRKKPRVIIMENVEEFRTWEDFDAWKRQLRQHGYRIEMRELRACDYGAPTIRKRLFIVMRCDGKPIVWPKPTHGAPDDPRVLAGKLKPYRTAAEIIDWSVPCPSIFDTSEEIMRKHGVRAVRPLAPATMKRIAQGVKRYVLDAVDPFLVSVAHGYSGGKRDYPLGEPIGTVTASPEKALVVPIISAAQHGGSTRPATAPIHTIAASPKDQNQVVAAFLAQHNSDMVGRPARAPLSTITTRGTQQTVVAAHMLSMKGSDRRDGSPGEPLPTVCAGGTHAALVASFMVKYYGAGIGQGVDEPCHSVTTRDRFGLVTVEIGGTDYVIVDIGMRMLTPRELFRAQGFPDDYVIDRGIDGKPIPKTHQVHKCGNSVSPHPAQALVAANCEFLKRRAEPAREINRNEKGQAHERFA</sequence>
<dbReference type="GO" id="GO:0003886">
    <property type="term" value="F:DNA (cytosine-5-)-methyltransferase activity"/>
    <property type="evidence" value="ECO:0007669"/>
    <property type="project" value="UniProtKB-EC"/>
</dbReference>